<feature type="domain" description="N-acetyltransferase" evidence="3">
    <location>
        <begin position="3"/>
        <end position="171"/>
    </location>
</feature>
<evidence type="ECO:0000313" key="5">
    <source>
        <dbReference type="Proteomes" id="UP000244161"/>
    </source>
</evidence>
<dbReference type="SUPFAM" id="SSF55729">
    <property type="entry name" value="Acyl-CoA N-acyltransferases (Nat)"/>
    <property type="match status" value="1"/>
</dbReference>
<evidence type="ECO:0000256" key="1">
    <source>
        <dbReference type="ARBA" id="ARBA00022679"/>
    </source>
</evidence>
<dbReference type="AlphaFoldDB" id="A0A2T5IJ05"/>
<name>A0A2T5IJ05_9LACT</name>
<dbReference type="Proteomes" id="UP000244161">
    <property type="component" value="Unassembled WGS sequence"/>
</dbReference>
<dbReference type="PANTHER" id="PTHR43877">
    <property type="entry name" value="AMINOALKYLPHOSPHONATE N-ACETYLTRANSFERASE-RELATED-RELATED"/>
    <property type="match status" value="1"/>
</dbReference>
<sequence>MTLEIRKCTHDDIPLLQTIGIETFSDTFADQNTPEDLQAYLDKAYAFPQMEKELVTDGSTFFFVYADEHLAGYMKVNTDEALTEDNGTDSLEIERIYVRPGFKRKGIGRYLLEHAIGLAQQAGKRNIWLGVWEHNAPARAFYKTMGFERTGEHAFYMGADKQIDHIMTKIL</sequence>
<comment type="caution">
    <text evidence="4">The sequence shown here is derived from an EMBL/GenBank/DDBJ whole genome shotgun (WGS) entry which is preliminary data.</text>
</comment>
<dbReference type="GO" id="GO:0016747">
    <property type="term" value="F:acyltransferase activity, transferring groups other than amino-acyl groups"/>
    <property type="evidence" value="ECO:0007669"/>
    <property type="project" value="InterPro"/>
</dbReference>
<proteinExistence type="predicted"/>
<dbReference type="InterPro" id="IPR050832">
    <property type="entry name" value="Bact_Acetyltransf"/>
</dbReference>
<keyword evidence="5" id="KW-1185">Reference proteome</keyword>
<keyword evidence="2" id="KW-0012">Acyltransferase</keyword>
<dbReference type="Gene3D" id="3.40.630.30">
    <property type="match status" value="1"/>
</dbReference>
<evidence type="ECO:0000259" key="3">
    <source>
        <dbReference type="PROSITE" id="PS51186"/>
    </source>
</evidence>
<organism evidence="4 5">
    <name type="scientific">Trichococcus patagoniensis</name>
    <dbReference type="NCBI Taxonomy" id="382641"/>
    <lineage>
        <taxon>Bacteria</taxon>
        <taxon>Bacillati</taxon>
        <taxon>Bacillota</taxon>
        <taxon>Bacilli</taxon>
        <taxon>Lactobacillales</taxon>
        <taxon>Carnobacteriaceae</taxon>
        <taxon>Trichococcus</taxon>
    </lineage>
</organism>
<dbReference type="PROSITE" id="PS51186">
    <property type="entry name" value="GNAT"/>
    <property type="match status" value="1"/>
</dbReference>
<dbReference type="OrthoDB" id="7205533at2"/>
<dbReference type="Pfam" id="PF00583">
    <property type="entry name" value="Acetyltransf_1"/>
    <property type="match status" value="1"/>
</dbReference>
<accession>A0A2T5IJ05</accession>
<gene>
    <name evidence="4" type="ORF">C8U37_11285</name>
</gene>
<dbReference type="RefSeq" id="WP_108033013.1">
    <property type="nucleotide sequence ID" value="NZ_QAOM01000012.1"/>
</dbReference>
<reference evidence="4 5" key="1">
    <citation type="submission" date="2018-04" db="EMBL/GenBank/DDBJ databases">
        <title>Genomic Encyclopedia of Archaeal and Bacterial Type Strains, Phase II (KMG-II): from individual species to whole genera.</title>
        <authorList>
            <person name="Goeker M."/>
        </authorList>
    </citation>
    <scope>NUCLEOTIDE SEQUENCE [LARGE SCALE GENOMIC DNA]</scope>
    <source>
        <strain evidence="4 5">DSM 18806</strain>
    </source>
</reference>
<protein>
    <submittedName>
        <fullName evidence="4">Spermine/spermidine N-acetyltransferase</fullName>
    </submittedName>
</protein>
<evidence type="ECO:0000313" key="4">
    <source>
        <dbReference type="EMBL" id="PTQ83815.1"/>
    </source>
</evidence>
<dbReference type="InterPro" id="IPR016181">
    <property type="entry name" value="Acyl_CoA_acyltransferase"/>
</dbReference>
<keyword evidence="1 4" id="KW-0808">Transferase</keyword>
<dbReference type="EMBL" id="QAOM01000012">
    <property type="protein sequence ID" value="PTQ83815.1"/>
    <property type="molecule type" value="Genomic_DNA"/>
</dbReference>
<dbReference type="InterPro" id="IPR000182">
    <property type="entry name" value="GNAT_dom"/>
</dbReference>
<evidence type="ECO:0000256" key="2">
    <source>
        <dbReference type="ARBA" id="ARBA00023315"/>
    </source>
</evidence>
<dbReference type="CDD" id="cd04301">
    <property type="entry name" value="NAT_SF"/>
    <property type="match status" value="1"/>
</dbReference>